<dbReference type="EMBL" id="LQOJ01000044">
    <property type="protein sequence ID" value="ORV01615.1"/>
    <property type="molecule type" value="Genomic_DNA"/>
</dbReference>
<accession>A0A1X1R908</accession>
<keyword evidence="3" id="KW-1185">Reference proteome</keyword>
<evidence type="ECO:0000256" key="1">
    <source>
        <dbReference type="SAM" id="MobiDB-lite"/>
    </source>
</evidence>
<organism evidence="2 3">
    <name type="scientific">Mycolicibacterium fallax</name>
    <name type="common">Mycobacterium fallax</name>
    <dbReference type="NCBI Taxonomy" id="1793"/>
    <lineage>
        <taxon>Bacteria</taxon>
        <taxon>Bacillati</taxon>
        <taxon>Actinomycetota</taxon>
        <taxon>Actinomycetes</taxon>
        <taxon>Mycobacteriales</taxon>
        <taxon>Mycobacteriaceae</taxon>
        <taxon>Mycolicibacterium</taxon>
    </lineage>
</organism>
<dbReference type="Proteomes" id="UP000193484">
    <property type="component" value="Unassembled WGS sequence"/>
</dbReference>
<evidence type="ECO:0000313" key="3">
    <source>
        <dbReference type="Proteomes" id="UP000193484"/>
    </source>
</evidence>
<gene>
    <name evidence="2" type="ORF">AWC04_13625</name>
</gene>
<proteinExistence type="predicted"/>
<dbReference type="STRING" id="1793.AWC04_13625"/>
<comment type="caution">
    <text evidence="2">The sequence shown here is derived from an EMBL/GenBank/DDBJ whole genome shotgun (WGS) entry which is preliminary data.</text>
</comment>
<sequence>MSTTTELAELFELAGRLRHTVMALRARHAATPAMRRILLDADRILGDLDLLDADAQELGLSRYTPPSSGEKIQVPHAGYGDDFWRDVDDEGVGGQPR</sequence>
<dbReference type="RefSeq" id="WP_085097330.1">
    <property type="nucleotide sequence ID" value="NZ_AP022603.1"/>
</dbReference>
<dbReference type="AlphaFoldDB" id="A0A1X1R908"/>
<dbReference type="OrthoDB" id="5194954at2"/>
<name>A0A1X1R908_MYCFA</name>
<feature type="region of interest" description="Disordered" evidence="1">
    <location>
        <begin position="77"/>
        <end position="97"/>
    </location>
</feature>
<protein>
    <submittedName>
        <fullName evidence="2">Uncharacterized protein</fullName>
    </submittedName>
</protein>
<reference evidence="2 3" key="1">
    <citation type="submission" date="2016-01" db="EMBL/GenBank/DDBJ databases">
        <title>The new phylogeny of the genus Mycobacterium.</title>
        <authorList>
            <person name="Tarcisio F."/>
            <person name="Conor M."/>
            <person name="Antonella G."/>
            <person name="Elisabetta G."/>
            <person name="Giulia F.S."/>
            <person name="Sara T."/>
            <person name="Anna F."/>
            <person name="Clotilde B."/>
            <person name="Roberto B."/>
            <person name="Veronica D.S."/>
            <person name="Fabio R."/>
            <person name="Monica P."/>
            <person name="Olivier J."/>
            <person name="Enrico T."/>
            <person name="Nicola S."/>
        </authorList>
    </citation>
    <scope>NUCLEOTIDE SEQUENCE [LARGE SCALE GENOMIC DNA]</scope>
    <source>
        <strain evidence="2 3">DSM 44179</strain>
    </source>
</reference>
<evidence type="ECO:0000313" key="2">
    <source>
        <dbReference type="EMBL" id="ORV01615.1"/>
    </source>
</evidence>